<dbReference type="RefSeq" id="WP_017871830.1">
    <property type="nucleotide sequence ID" value="NZ_BMLZ01000069.1"/>
</dbReference>
<dbReference type="GeneID" id="59164354"/>
<dbReference type="Pfam" id="PF18944">
    <property type="entry name" value="DUF5691"/>
    <property type="match status" value="1"/>
</dbReference>
<reference evidence="2" key="1">
    <citation type="journal article" date="2019" name="Int. J. Syst. Evol. Microbiol.">
        <title>The Global Catalogue of Microorganisms (GCM) 10K type strain sequencing project: providing services to taxonomists for standard genome sequencing and annotation.</title>
        <authorList>
            <consortium name="The Broad Institute Genomics Platform"/>
            <consortium name="The Broad Institute Genome Sequencing Center for Infectious Disease"/>
            <person name="Wu L."/>
            <person name="Ma J."/>
        </authorList>
    </citation>
    <scope>NUCLEOTIDE SEQUENCE [LARGE SCALE GENOMIC DNA]</scope>
    <source>
        <strain evidence="2">CGMCC 1.8884</strain>
    </source>
</reference>
<keyword evidence="2" id="KW-1185">Reference proteome</keyword>
<accession>A0ABQ2C8R3</accession>
<evidence type="ECO:0000313" key="2">
    <source>
        <dbReference type="Proteomes" id="UP000630135"/>
    </source>
</evidence>
<dbReference type="Proteomes" id="UP000630135">
    <property type="component" value="Unassembled WGS sequence"/>
</dbReference>
<protein>
    <submittedName>
        <fullName evidence="1">Uncharacterized protein</fullName>
    </submittedName>
</protein>
<gene>
    <name evidence="1" type="ORF">GCM10008021_30100</name>
</gene>
<comment type="caution">
    <text evidence="1">The sequence shown here is derived from an EMBL/GenBank/DDBJ whole genome shotgun (WGS) entry which is preliminary data.</text>
</comment>
<organism evidence="1 2">
    <name type="scientific">Deinococcus wulumuqiensis</name>
    <dbReference type="NCBI Taxonomy" id="980427"/>
    <lineage>
        <taxon>Bacteria</taxon>
        <taxon>Thermotogati</taxon>
        <taxon>Deinococcota</taxon>
        <taxon>Deinococci</taxon>
        <taxon>Deinococcales</taxon>
        <taxon>Deinococcaceae</taxon>
        <taxon>Deinococcus</taxon>
    </lineage>
</organism>
<proteinExistence type="predicted"/>
<evidence type="ECO:0000313" key="1">
    <source>
        <dbReference type="EMBL" id="GGI67865.1"/>
    </source>
</evidence>
<dbReference type="EMBL" id="BMLZ01000069">
    <property type="protein sequence ID" value="GGI67865.1"/>
    <property type="molecule type" value="Genomic_DNA"/>
</dbReference>
<sequence length="491" mass="54039">MTLKELAATALRGTARADVPPPPHTPLGEALARVQAETPEATLLARAALSGLHARAGAVMERAETPPPATLPPAGKPLPAPLWPLLRQLLNGPAFESALHDLSAREWTLSAAQVLQLYASHPTLAAGLWPLLDERGKAVLNAHPLHKAWEKAEAQAQWEARLDALREAREADAGAGAAQTLELWKETDADGRRDLLDMLKQDILPEDLPLLQHAEKDRSAEVRRRARMLQGHLPGPLQDELLALLPQAVQVQQNKISFKPFDLPEALGKVKTGAYDDSDLHRLLGALPFELIRKTLGVQGPALATAAQKKNWALGQSIHQLAREYTRRLVAKRDLIRIPLNSCTVGKAPPVHPYRGIRIFSYSHPLGLNLKLPDSIGIRIRQPQAGEVPATTTPEQVVEWLKSIQEKGQRDPATLDLLAQSLDPATEIAMPEPLPLVLPRPQGSHHPPAAWQENQQHLHAERQAEAEAAWRSLTGILRLRREWARILEEMT</sequence>
<dbReference type="InterPro" id="IPR043746">
    <property type="entry name" value="DUF5691"/>
</dbReference>
<name>A0ABQ2C8R3_9DEIO</name>